<dbReference type="InterPro" id="IPR012337">
    <property type="entry name" value="RNaseH-like_sf"/>
</dbReference>
<dbReference type="GO" id="GO:0015074">
    <property type="term" value="P:DNA integration"/>
    <property type="evidence" value="ECO:0007669"/>
    <property type="project" value="InterPro"/>
</dbReference>
<comment type="caution">
    <text evidence="4">The sequence shown here is derived from an EMBL/GenBank/DDBJ whole genome shotgun (WGS) entry which is preliminary data.</text>
</comment>
<dbReference type="PROSITE" id="PS50994">
    <property type="entry name" value="INTEGRASE"/>
    <property type="match status" value="1"/>
</dbReference>
<name>A0A9Q1IJK7_SYNKA</name>
<dbReference type="Gene3D" id="3.30.420.10">
    <property type="entry name" value="Ribonuclease H-like superfamily/Ribonuclease H"/>
    <property type="match status" value="1"/>
</dbReference>
<dbReference type="InterPro" id="IPR036397">
    <property type="entry name" value="RNaseH_sf"/>
</dbReference>
<dbReference type="SMART" id="SM00298">
    <property type="entry name" value="CHROMO"/>
    <property type="match status" value="1"/>
</dbReference>
<evidence type="ECO:0000313" key="4">
    <source>
        <dbReference type="EMBL" id="KAJ8344244.1"/>
    </source>
</evidence>
<evidence type="ECO:0000259" key="3">
    <source>
        <dbReference type="PROSITE" id="PS50994"/>
    </source>
</evidence>
<dbReference type="SUPFAM" id="SSF53098">
    <property type="entry name" value="Ribonuclease H-like"/>
    <property type="match status" value="1"/>
</dbReference>
<dbReference type="EMBL" id="JAINUF010000013">
    <property type="protein sequence ID" value="KAJ8344244.1"/>
    <property type="molecule type" value="Genomic_DNA"/>
</dbReference>
<reference evidence="4" key="1">
    <citation type="journal article" date="2023" name="Science">
        <title>Genome structures resolve the early diversification of teleost fishes.</title>
        <authorList>
            <person name="Parey E."/>
            <person name="Louis A."/>
            <person name="Montfort J."/>
            <person name="Bouchez O."/>
            <person name="Roques C."/>
            <person name="Iampietro C."/>
            <person name="Lluch J."/>
            <person name="Castinel A."/>
            <person name="Donnadieu C."/>
            <person name="Desvignes T."/>
            <person name="Floi Bucao C."/>
            <person name="Jouanno E."/>
            <person name="Wen M."/>
            <person name="Mejri S."/>
            <person name="Dirks R."/>
            <person name="Jansen H."/>
            <person name="Henkel C."/>
            <person name="Chen W.J."/>
            <person name="Zahm M."/>
            <person name="Cabau C."/>
            <person name="Klopp C."/>
            <person name="Thompson A.W."/>
            <person name="Robinson-Rechavi M."/>
            <person name="Braasch I."/>
            <person name="Lecointre G."/>
            <person name="Bobe J."/>
            <person name="Postlethwait J.H."/>
            <person name="Berthelot C."/>
            <person name="Roest Crollius H."/>
            <person name="Guiguen Y."/>
        </authorList>
    </citation>
    <scope>NUCLEOTIDE SEQUENCE</scope>
    <source>
        <strain evidence="4">WJC10195</strain>
    </source>
</reference>
<evidence type="ECO:0000259" key="2">
    <source>
        <dbReference type="PROSITE" id="PS50013"/>
    </source>
</evidence>
<dbReference type="InterPro" id="IPR050951">
    <property type="entry name" value="Retrovirus_Pol_polyprotein"/>
</dbReference>
<dbReference type="GO" id="GO:0003676">
    <property type="term" value="F:nucleic acid binding"/>
    <property type="evidence" value="ECO:0007669"/>
    <property type="project" value="InterPro"/>
</dbReference>
<dbReference type="InterPro" id="IPR000953">
    <property type="entry name" value="Chromo/chromo_shadow_dom"/>
</dbReference>
<dbReference type="Pfam" id="PF00665">
    <property type="entry name" value="rve"/>
    <property type="match status" value="1"/>
</dbReference>
<dbReference type="FunFam" id="3.30.420.10:FF:000032">
    <property type="entry name" value="Retrovirus-related Pol polyprotein from transposon 297-like Protein"/>
    <property type="match status" value="1"/>
</dbReference>
<organism evidence="4 5">
    <name type="scientific">Synaphobranchus kaupii</name>
    <name type="common">Kaup's arrowtooth eel</name>
    <dbReference type="NCBI Taxonomy" id="118154"/>
    <lineage>
        <taxon>Eukaryota</taxon>
        <taxon>Metazoa</taxon>
        <taxon>Chordata</taxon>
        <taxon>Craniata</taxon>
        <taxon>Vertebrata</taxon>
        <taxon>Euteleostomi</taxon>
        <taxon>Actinopterygii</taxon>
        <taxon>Neopterygii</taxon>
        <taxon>Teleostei</taxon>
        <taxon>Anguilliformes</taxon>
        <taxon>Synaphobranchidae</taxon>
        <taxon>Synaphobranchus</taxon>
    </lineage>
</organism>
<evidence type="ECO:0000313" key="5">
    <source>
        <dbReference type="Proteomes" id="UP001152622"/>
    </source>
</evidence>
<feature type="domain" description="Integrase catalytic" evidence="3">
    <location>
        <begin position="34"/>
        <end position="193"/>
    </location>
</feature>
<protein>
    <recommendedName>
        <fullName evidence="6">Integrase catalytic domain-containing protein</fullName>
    </recommendedName>
</protein>
<dbReference type="Proteomes" id="UP001152622">
    <property type="component" value="Chromosome 13"/>
</dbReference>
<keyword evidence="5" id="KW-1185">Reference proteome</keyword>
<dbReference type="OrthoDB" id="1430630at2759"/>
<sequence length="256" mass="28324">MKKDVRKFVAACSICARNKGCRLPPAGLLRPLPVPSRPWSHIALDFVTGLPASQGNTVILVIVDRFSKAANFLALTKLPSAPETAQLIVDHVFRIHGLPRDVVSDCGSQFVAKFWRSFCTQLGASVSLSSGFHPQTNGQTERTNQTLENTIRCLASSNPTSWSRYLPWAEYAHNTLRSASTGLSPFEAQIVHGGPVYSVRRILAERRVGRGFQFLVDWEGYGPEERCWVPSRNILDPQLIKDFRGNRIEGSPGVVP</sequence>
<dbReference type="PANTHER" id="PTHR37984:SF5">
    <property type="entry name" value="PROTEIN NYNRIN-LIKE"/>
    <property type="match status" value="1"/>
</dbReference>
<dbReference type="AlphaFoldDB" id="A0A9Q1IJK7"/>
<dbReference type="SUPFAM" id="SSF54160">
    <property type="entry name" value="Chromo domain-like"/>
    <property type="match status" value="1"/>
</dbReference>
<dbReference type="InterPro" id="IPR001584">
    <property type="entry name" value="Integrase_cat-core"/>
</dbReference>
<dbReference type="Gene3D" id="2.40.50.40">
    <property type="match status" value="1"/>
</dbReference>
<accession>A0A9Q1IJK7</accession>
<comment type="subcellular location">
    <subcellularLocation>
        <location evidence="1">Nucleus</location>
    </subcellularLocation>
</comment>
<dbReference type="CDD" id="cd00024">
    <property type="entry name" value="CD_CSD"/>
    <property type="match status" value="1"/>
</dbReference>
<dbReference type="PANTHER" id="PTHR37984">
    <property type="entry name" value="PROTEIN CBG26694"/>
    <property type="match status" value="1"/>
</dbReference>
<evidence type="ECO:0000256" key="1">
    <source>
        <dbReference type="ARBA" id="ARBA00004123"/>
    </source>
</evidence>
<dbReference type="GO" id="GO:0005634">
    <property type="term" value="C:nucleus"/>
    <property type="evidence" value="ECO:0007669"/>
    <property type="project" value="UniProtKB-SubCell"/>
</dbReference>
<dbReference type="InterPro" id="IPR023780">
    <property type="entry name" value="Chromo_domain"/>
</dbReference>
<dbReference type="PROSITE" id="PS50013">
    <property type="entry name" value="CHROMO_2"/>
    <property type="match status" value="1"/>
</dbReference>
<evidence type="ECO:0008006" key="6">
    <source>
        <dbReference type="Google" id="ProtNLM"/>
    </source>
</evidence>
<dbReference type="Pfam" id="PF00385">
    <property type="entry name" value="Chromo"/>
    <property type="match status" value="1"/>
</dbReference>
<gene>
    <name evidence="4" type="ORF">SKAU_G00315730</name>
</gene>
<proteinExistence type="predicted"/>
<dbReference type="InterPro" id="IPR016197">
    <property type="entry name" value="Chromo-like_dom_sf"/>
</dbReference>
<feature type="domain" description="Chromo" evidence="2">
    <location>
        <begin position="197"/>
        <end position="243"/>
    </location>
</feature>